<protein>
    <submittedName>
        <fullName evidence="1">Uncharacterized protein</fullName>
    </submittedName>
</protein>
<accession>A0A1I7HGV7</accession>
<gene>
    <name evidence="1" type="ORF">SAMN05216339_10514</name>
</gene>
<organism evidence="1 2">
    <name type="scientific">Nitrosomonas eutropha</name>
    <dbReference type="NCBI Taxonomy" id="916"/>
    <lineage>
        <taxon>Bacteria</taxon>
        <taxon>Pseudomonadati</taxon>
        <taxon>Pseudomonadota</taxon>
        <taxon>Betaproteobacteria</taxon>
        <taxon>Nitrosomonadales</taxon>
        <taxon>Nitrosomonadaceae</taxon>
        <taxon>Nitrosomonas</taxon>
    </lineage>
</organism>
<proteinExistence type="predicted"/>
<sequence>MSPKTSFLLGSIITALLLIAGMQLWHSSPSQPESKDSYRPLDFEEPPYSRFVEEYMKASSSNNYWIKDPIALALYLAGFPNPDGTVPDKVHVFFANPATATVIVATDNLEDDSVLAQEIRADLIKNNDIWQVVWAGNRWRCRRNAATNWWTTSLCP</sequence>
<dbReference type="AlphaFoldDB" id="A0A1I7HGV7"/>
<name>A0A1I7HGV7_9PROT</name>
<dbReference type="OrthoDB" id="8550003at2"/>
<reference evidence="1 2" key="1">
    <citation type="submission" date="2016-10" db="EMBL/GenBank/DDBJ databases">
        <authorList>
            <person name="de Groot N.N."/>
        </authorList>
    </citation>
    <scope>NUCLEOTIDE SEQUENCE [LARGE SCALE GENOMIC DNA]</scope>
    <source>
        <strain evidence="1 2">Nm24</strain>
    </source>
</reference>
<dbReference type="RefSeq" id="WP_074928244.1">
    <property type="nucleotide sequence ID" value="NZ_FPBL01000005.1"/>
</dbReference>
<dbReference type="EMBL" id="FPBL01000005">
    <property type="protein sequence ID" value="SFU59968.1"/>
    <property type="molecule type" value="Genomic_DNA"/>
</dbReference>
<dbReference type="Proteomes" id="UP000183926">
    <property type="component" value="Unassembled WGS sequence"/>
</dbReference>
<evidence type="ECO:0000313" key="2">
    <source>
        <dbReference type="Proteomes" id="UP000183926"/>
    </source>
</evidence>
<evidence type="ECO:0000313" key="1">
    <source>
        <dbReference type="EMBL" id="SFU59968.1"/>
    </source>
</evidence>